<keyword evidence="2" id="KW-1185">Reference proteome</keyword>
<protein>
    <submittedName>
        <fullName evidence="1">Uncharacterized protein</fullName>
    </submittedName>
</protein>
<dbReference type="EMBL" id="BGPR01117673">
    <property type="protein sequence ID" value="GBN10648.1"/>
    <property type="molecule type" value="Genomic_DNA"/>
</dbReference>
<organism evidence="1 2">
    <name type="scientific">Araneus ventricosus</name>
    <name type="common">Orbweaver spider</name>
    <name type="synonym">Epeira ventricosa</name>
    <dbReference type="NCBI Taxonomy" id="182803"/>
    <lineage>
        <taxon>Eukaryota</taxon>
        <taxon>Metazoa</taxon>
        <taxon>Ecdysozoa</taxon>
        <taxon>Arthropoda</taxon>
        <taxon>Chelicerata</taxon>
        <taxon>Arachnida</taxon>
        <taxon>Araneae</taxon>
        <taxon>Araneomorphae</taxon>
        <taxon>Entelegynae</taxon>
        <taxon>Araneoidea</taxon>
        <taxon>Araneidae</taxon>
        <taxon>Araneus</taxon>
    </lineage>
</organism>
<gene>
    <name evidence="1" type="ORF">AVEN_87977_1</name>
</gene>
<sequence>TPNLSPDVLTSGDVYGAISNFLGSQKNLTRVELHYCYFNFQESVELLKEPVENSMESLKYVVIRGFIHYQPEAMEQDSAVAEILAALLVPRSLTSLEINYLIFELLPSKL</sequence>
<proteinExistence type="predicted"/>
<feature type="non-terminal residue" evidence="1">
    <location>
        <position position="1"/>
    </location>
</feature>
<evidence type="ECO:0000313" key="1">
    <source>
        <dbReference type="EMBL" id="GBN10648.1"/>
    </source>
</evidence>
<name>A0A4Y2L7P1_ARAVE</name>
<dbReference type="AlphaFoldDB" id="A0A4Y2L7P1"/>
<dbReference type="Proteomes" id="UP000499080">
    <property type="component" value="Unassembled WGS sequence"/>
</dbReference>
<accession>A0A4Y2L7P1</accession>
<comment type="caution">
    <text evidence="1">The sequence shown here is derived from an EMBL/GenBank/DDBJ whole genome shotgun (WGS) entry which is preliminary data.</text>
</comment>
<reference evidence="1 2" key="1">
    <citation type="journal article" date="2019" name="Sci. Rep.">
        <title>Orb-weaving spider Araneus ventricosus genome elucidates the spidroin gene catalogue.</title>
        <authorList>
            <person name="Kono N."/>
            <person name="Nakamura H."/>
            <person name="Ohtoshi R."/>
            <person name="Moran D.A.P."/>
            <person name="Shinohara A."/>
            <person name="Yoshida Y."/>
            <person name="Fujiwara M."/>
            <person name="Mori M."/>
            <person name="Tomita M."/>
            <person name="Arakawa K."/>
        </authorList>
    </citation>
    <scope>NUCLEOTIDE SEQUENCE [LARGE SCALE GENOMIC DNA]</scope>
</reference>
<evidence type="ECO:0000313" key="2">
    <source>
        <dbReference type="Proteomes" id="UP000499080"/>
    </source>
</evidence>